<evidence type="ECO:0000256" key="3">
    <source>
        <dbReference type="PROSITE-ProRule" id="PRU00473"/>
    </source>
</evidence>
<dbReference type="PRINTS" id="PR01021">
    <property type="entry name" value="OMPADOMAIN"/>
</dbReference>
<dbReference type="RefSeq" id="WP_058241536.1">
    <property type="nucleotide sequence ID" value="NZ_CYPW01000040.1"/>
</dbReference>
<evidence type="ECO:0000313" key="8">
    <source>
        <dbReference type="Proteomes" id="UP000054823"/>
    </source>
</evidence>
<evidence type="ECO:0000256" key="1">
    <source>
        <dbReference type="ARBA" id="ARBA00004442"/>
    </source>
</evidence>
<evidence type="ECO:0000256" key="5">
    <source>
        <dbReference type="SAM" id="SignalP"/>
    </source>
</evidence>
<dbReference type="CDD" id="cd07185">
    <property type="entry name" value="OmpA_C-like"/>
    <property type="match status" value="1"/>
</dbReference>
<comment type="subcellular location">
    <subcellularLocation>
        <location evidence="1">Cell outer membrane</location>
    </subcellularLocation>
</comment>
<proteinExistence type="predicted"/>
<dbReference type="PANTHER" id="PTHR30329">
    <property type="entry name" value="STATOR ELEMENT OF FLAGELLAR MOTOR COMPLEX"/>
    <property type="match status" value="1"/>
</dbReference>
<dbReference type="Gene3D" id="3.30.1330.60">
    <property type="entry name" value="OmpA-like domain"/>
    <property type="match status" value="1"/>
</dbReference>
<feature type="region of interest" description="Disordered" evidence="4">
    <location>
        <begin position="161"/>
        <end position="180"/>
    </location>
</feature>
<evidence type="ECO:0000259" key="6">
    <source>
        <dbReference type="PROSITE" id="PS51123"/>
    </source>
</evidence>
<dbReference type="InterPro" id="IPR036737">
    <property type="entry name" value="OmpA-like_sf"/>
</dbReference>
<keyword evidence="5" id="KW-0732">Signal</keyword>
<accession>A0A0N7LSS3</accession>
<dbReference type="PANTHER" id="PTHR30329:SF17">
    <property type="entry name" value="LIPOPROTEIN YFIB-RELATED"/>
    <property type="match status" value="1"/>
</dbReference>
<feature type="chain" id="PRO_5006015566" evidence="5">
    <location>
        <begin position="25"/>
        <end position="180"/>
    </location>
</feature>
<dbReference type="InterPro" id="IPR006664">
    <property type="entry name" value="OMP_bac"/>
</dbReference>
<dbReference type="Proteomes" id="UP000054823">
    <property type="component" value="Unassembled WGS sequence"/>
</dbReference>
<reference evidence="7 8" key="1">
    <citation type="submission" date="2015-09" db="EMBL/GenBank/DDBJ databases">
        <authorList>
            <consortium name="Swine Surveillance"/>
        </authorList>
    </citation>
    <scope>NUCLEOTIDE SEQUENCE [LARGE SCALE GENOMIC DNA]</scope>
    <source>
        <strain evidence="7 8">CECT 7688</strain>
    </source>
</reference>
<dbReference type="InterPro" id="IPR006665">
    <property type="entry name" value="OmpA-like"/>
</dbReference>
<name>A0A0N7LSS3_9RHOB</name>
<sequence>MRFFGFRPIALGLCGLLSTPGAWALSPDEICSQMQAAYGVPAESCPLLTSEPVPAAQTPAASALPDDIEESHIFFPSGGARLDDTAKVKLATVAAVLESTPMRTACLRLTGHSDTIGSAQANQALALRRAEAVAEALKISLTDKSRILDVRSLGETLPLPDIPSNSRRNRRVTIEAKTCP</sequence>
<keyword evidence="2 3" id="KW-0472">Membrane</keyword>
<keyword evidence="7" id="KW-0449">Lipoprotein</keyword>
<dbReference type="InterPro" id="IPR050330">
    <property type="entry name" value="Bact_OuterMem_StrucFunc"/>
</dbReference>
<evidence type="ECO:0000256" key="2">
    <source>
        <dbReference type="ARBA" id="ARBA00023136"/>
    </source>
</evidence>
<evidence type="ECO:0000313" key="7">
    <source>
        <dbReference type="EMBL" id="CUH54420.1"/>
    </source>
</evidence>
<dbReference type="STRING" id="321267.SHM7688_03891"/>
<dbReference type="AlphaFoldDB" id="A0A0N7LSS3"/>
<dbReference type="Pfam" id="PF00691">
    <property type="entry name" value="OmpA"/>
    <property type="match status" value="1"/>
</dbReference>
<gene>
    <name evidence="7" type="ORF">SHM7688_03891</name>
</gene>
<evidence type="ECO:0000256" key="4">
    <source>
        <dbReference type="SAM" id="MobiDB-lite"/>
    </source>
</evidence>
<feature type="signal peptide" evidence="5">
    <location>
        <begin position="1"/>
        <end position="24"/>
    </location>
</feature>
<keyword evidence="8" id="KW-1185">Reference proteome</keyword>
<dbReference type="SUPFAM" id="SSF103088">
    <property type="entry name" value="OmpA-like"/>
    <property type="match status" value="1"/>
</dbReference>
<dbReference type="EMBL" id="CYPW01000040">
    <property type="protein sequence ID" value="CUH54420.1"/>
    <property type="molecule type" value="Genomic_DNA"/>
</dbReference>
<dbReference type="GO" id="GO:0009279">
    <property type="term" value="C:cell outer membrane"/>
    <property type="evidence" value="ECO:0007669"/>
    <property type="project" value="UniProtKB-SubCell"/>
</dbReference>
<feature type="domain" description="OmpA-like" evidence="6">
    <location>
        <begin position="62"/>
        <end position="180"/>
    </location>
</feature>
<dbReference type="PROSITE" id="PS51123">
    <property type="entry name" value="OMPA_2"/>
    <property type="match status" value="1"/>
</dbReference>
<organism evidence="7 8">
    <name type="scientific">Shimia marina</name>
    <dbReference type="NCBI Taxonomy" id="321267"/>
    <lineage>
        <taxon>Bacteria</taxon>
        <taxon>Pseudomonadati</taxon>
        <taxon>Pseudomonadota</taxon>
        <taxon>Alphaproteobacteria</taxon>
        <taxon>Rhodobacterales</taxon>
        <taxon>Roseobacteraceae</taxon>
    </lineage>
</organism>
<protein>
    <submittedName>
        <fullName evidence="7">Putative outer membrane lipoprotein</fullName>
    </submittedName>
</protein>